<organism evidence="15 16">
    <name type="scientific">Debaryomyces fabryi</name>
    <dbReference type="NCBI Taxonomy" id="58627"/>
    <lineage>
        <taxon>Eukaryota</taxon>
        <taxon>Fungi</taxon>
        <taxon>Dikarya</taxon>
        <taxon>Ascomycota</taxon>
        <taxon>Saccharomycotina</taxon>
        <taxon>Pichiomycetes</taxon>
        <taxon>Debaryomycetaceae</taxon>
        <taxon>Debaryomyces</taxon>
    </lineage>
</organism>
<comment type="caution">
    <text evidence="15">The sequence shown here is derived from an EMBL/GenBank/DDBJ whole genome shotgun (WGS) entry which is preliminary data.</text>
</comment>
<keyword evidence="5 14" id="KW-0328">Glycosyltransferase</keyword>
<dbReference type="GO" id="GO:0005789">
    <property type="term" value="C:endoplasmic reticulum membrane"/>
    <property type="evidence" value="ECO:0007669"/>
    <property type="project" value="UniProtKB-SubCell"/>
</dbReference>
<keyword evidence="7 14" id="KW-0812">Transmembrane</keyword>
<feature type="transmembrane region" description="Helical" evidence="14">
    <location>
        <begin position="198"/>
        <end position="216"/>
    </location>
</feature>
<feature type="transmembrane region" description="Helical" evidence="14">
    <location>
        <begin position="222"/>
        <end position="237"/>
    </location>
</feature>
<evidence type="ECO:0000256" key="14">
    <source>
        <dbReference type="RuleBase" id="RU364047"/>
    </source>
</evidence>
<sequence>MPEQDTKEVKRPELPPFTLRNVLMDIYNGVLALFTDPFCTRIVCPVVIVLTSLLSKAIIYNVPYTEIDFKTYIQQIQIINDGELDYSLVKGDTGQIVYPAGFVQIYQVLNWLTEEGTDIHAGQTLFGYLLALTNFLVIIVYTMTPNFQPWPVYLLLLSKRLFSIYVLRLFNDCFTTVCMISVTILLQQAAYWYKKGGSSISFLLTIVAADLYSIAISIKMNALLYLPGFLIVAYFLCGENLFKFGAVLLVIPIVQVLTGWKFLLPFFYDEEASYIRWNYINQAFNFNRKFLYEWTVNWRFISEEFFLSDTFTNGLLIANASILIFFVFTRFISPKIIGKPISLLIKDGIGRPLTNSVNYNNLLIDPKHGPKLVMLILGSTNVIGILFARSLHYQFLSWYCWQLPFMLYMTGWSLLISFPLWAIHEWCWNVFPSTSLSSGLLISILVIVLFGVWYNTSEWFPSPSVDETVNIDASGESKKDK</sequence>
<feature type="transmembrane region" description="Helical" evidence="14">
    <location>
        <begin position="372"/>
        <end position="393"/>
    </location>
</feature>
<dbReference type="AlphaFoldDB" id="A0A0V1Q381"/>
<feature type="transmembrane region" description="Helical" evidence="14">
    <location>
        <begin position="314"/>
        <end position="332"/>
    </location>
</feature>
<protein>
    <recommendedName>
        <fullName evidence="4 14">Dol-P-Man:Man(5)GlcNAc(2)-PP-Dol alpha-1,3-mannosyltransferase</fullName>
        <ecNumber evidence="3 14">2.4.1.258</ecNumber>
    </recommendedName>
    <alternativeName>
        <fullName evidence="14">Dol-P-Man-dependent alpha(1-3)-mannosyltransferase</fullName>
    </alternativeName>
</protein>
<keyword evidence="10 14" id="KW-0472">Membrane</keyword>
<feature type="transmembrane region" description="Helical" evidence="14">
    <location>
        <begin position="405"/>
        <end position="423"/>
    </location>
</feature>
<comment type="subcellular location">
    <subcellularLocation>
        <location evidence="1 14">Endoplasmic reticulum membrane</location>
        <topology evidence="1 14">Multi-pass membrane protein</topology>
    </subcellularLocation>
</comment>
<dbReference type="Pfam" id="PF05208">
    <property type="entry name" value="ALG3"/>
    <property type="match status" value="1"/>
</dbReference>
<comment type="pathway">
    <text evidence="2 14">Protein modification; protein glycosylation.</text>
</comment>
<comment type="catalytic activity">
    <reaction evidence="12 14">
        <text>an alpha-D-Man-(1-&gt;2)-alpha-D-Man-(1-&gt;2)-alpha-D-Man-(1-&gt;3)-[alpha-D-Man-(1-&gt;6)]-beta-D-Man-(1-&gt;4)-beta-D-GlcNAc-(1-&gt;4)-alpha-D-GlcNAc-diphospho-di-trans,poly-cis-dolichol + a di-trans,poly-cis-dolichyl beta-D-mannosyl phosphate = an alpha-D-Man-(1-&gt;2)-alpha-D-Man-(1-&gt;2)-alpha-D-Man-(1-&gt;3)-[alpha-D-Man-(1-&gt;3)-alpha-D-Man-(1-&gt;6)]-beta-D-Man-(1-&gt;4)-beta-D-GlcNAc-(1-&gt;4)-alpha-D-GlcNAc-diphospho-di-trans,poly-cis-dolichol + a di-trans,poly-cis-dolichyl phosphate + H(+)</text>
        <dbReference type="Rhea" id="RHEA:29527"/>
        <dbReference type="Rhea" id="RHEA-COMP:19498"/>
        <dbReference type="Rhea" id="RHEA-COMP:19501"/>
        <dbReference type="Rhea" id="RHEA-COMP:19516"/>
        <dbReference type="Rhea" id="RHEA-COMP:19517"/>
        <dbReference type="ChEBI" id="CHEBI:15378"/>
        <dbReference type="ChEBI" id="CHEBI:57683"/>
        <dbReference type="ChEBI" id="CHEBI:58211"/>
        <dbReference type="ChEBI" id="CHEBI:132515"/>
        <dbReference type="ChEBI" id="CHEBI:132516"/>
        <dbReference type="EC" id="2.4.1.258"/>
    </reaction>
    <physiologicalReaction direction="left-to-right" evidence="12 14">
        <dbReference type="Rhea" id="RHEA:29528"/>
    </physiologicalReaction>
</comment>
<comment type="similarity">
    <text evidence="13">Belongs to the glycosyltransferase ALG3 family.</text>
</comment>
<dbReference type="UniPathway" id="UPA00378"/>
<dbReference type="InterPro" id="IPR007873">
    <property type="entry name" value="Glycosyltransferase_ALG3"/>
</dbReference>
<evidence type="ECO:0000256" key="6">
    <source>
        <dbReference type="ARBA" id="ARBA00022679"/>
    </source>
</evidence>
<feature type="transmembrane region" description="Helical" evidence="14">
    <location>
        <begin position="125"/>
        <end position="144"/>
    </location>
</feature>
<evidence type="ECO:0000256" key="10">
    <source>
        <dbReference type="ARBA" id="ARBA00023136"/>
    </source>
</evidence>
<evidence type="ECO:0000256" key="9">
    <source>
        <dbReference type="ARBA" id="ARBA00022989"/>
    </source>
</evidence>
<evidence type="ECO:0000313" key="15">
    <source>
        <dbReference type="EMBL" id="KSA02957.1"/>
    </source>
</evidence>
<evidence type="ECO:0000256" key="13">
    <source>
        <dbReference type="ARBA" id="ARBA00093457"/>
    </source>
</evidence>
<proteinExistence type="inferred from homology"/>
<accession>A0A0V1Q381</accession>
<keyword evidence="6 14" id="KW-0808">Transferase</keyword>
<dbReference type="RefSeq" id="XP_015469059.1">
    <property type="nucleotide sequence ID" value="XM_015610152.1"/>
</dbReference>
<evidence type="ECO:0000256" key="7">
    <source>
        <dbReference type="ARBA" id="ARBA00022692"/>
    </source>
</evidence>
<feature type="transmembrane region" description="Helical" evidence="14">
    <location>
        <begin position="164"/>
        <end position="186"/>
    </location>
</feature>
<name>A0A0V1Q381_9ASCO</name>
<keyword evidence="8 14" id="KW-0256">Endoplasmic reticulum</keyword>
<dbReference type="EMBL" id="LMYN01000017">
    <property type="protein sequence ID" value="KSA02957.1"/>
    <property type="molecule type" value="Genomic_DNA"/>
</dbReference>
<evidence type="ECO:0000256" key="3">
    <source>
        <dbReference type="ARBA" id="ARBA00011964"/>
    </source>
</evidence>
<comment type="function">
    <text evidence="11 14">Dol-P-Man:Man(5)GlcNAc(2)-PP-Dol alpha-1,3-mannosyltransferase that operates in the biosynthetic pathway of dolichol-linked oligosaccharides, the glycan precursors employed in protein asparagine (N)-glycosylation. The assembly of dolichol-linked oligosaccharides begins on the cytosolic side of the endoplasmic reticulum membrane and finishes in its lumen. The sequential addition of sugars to dolichol pyrophosphate produces dolichol-linked oligosaccharides containing fourteen sugars, including two GlcNAcs, nine mannoses and three glucoses. Once assembled, the oligosaccharide is transferred from the lipid to nascent proteins by oligosaccharyltransferases. In the lumen of the endoplasmic reticulum, adds the first dolichyl beta-D-mannosyl phosphate derived mannose in an alpha-1,3 linkage to Man(5)GlcNAc(2)-PP-dolichol to produce Man(6)GlcNAc(2)-PP-dolichol.</text>
</comment>
<dbReference type="GeneID" id="26838331"/>
<keyword evidence="9 14" id="KW-1133">Transmembrane helix</keyword>
<evidence type="ECO:0000256" key="1">
    <source>
        <dbReference type="ARBA" id="ARBA00004477"/>
    </source>
</evidence>
<feature type="transmembrane region" description="Helical" evidence="14">
    <location>
        <begin position="435"/>
        <end position="454"/>
    </location>
</feature>
<dbReference type="EC" id="2.4.1.258" evidence="3 14"/>
<evidence type="ECO:0000256" key="2">
    <source>
        <dbReference type="ARBA" id="ARBA00004922"/>
    </source>
</evidence>
<dbReference type="GO" id="GO:0052925">
    <property type="term" value="F:dol-P-Man:Man(5)GlcNAc(2)-PP-Dol alpha-1,3-mannosyltransferase activity"/>
    <property type="evidence" value="ECO:0007669"/>
    <property type="project" value="UniProtKB-EC"/>
</dbReference>
<feature type="transmembrane region" description="Helical" evidence="14">
    <location>
        <begin position="244"/>
        <end position="268"/>
    </location>
</feature>
<evidence type="ECO:0000256" key="12">
    <source>
        <dbReference type="ARBA" id="ARBA00049506"/>
    </source>
</evidence>
<reference evidence="15 16" key="1">
    <citation type="submission" date="2015-11" db="EMBL/GenBank/DDBJ databases">
        <title>The genome of Debaryomyces fabryi.</title>
        <authorList>
            <person name="Tafer H."/>
            <person name="Lopandic K."/>
        </authorList>
    </citation>
    <scope>NUCLEOTIDE SEQUENCE [LARGE SCALE GENOMIC DNA]</scope>
    <source>
        <strain evidence="15 16">CBS 789</strain>
    </source>
</reference>
<evidence type="ECO:0000256" key="4">
    <source>
        <dbReference type="ARBA" id="ARBA00015561"/>
    </source>
</evidence>
<dbReference type="PANTHER" id="PTHR12646:SF0">
    <property type="entry name" value="DOL-P-MAN:MAN(5)GLCNAC(2)-PP-DOL ALPHA-1,3-MANNOSYLTRANSFERASE"/>
    <property type="match status" value="1"/>
</dbReference>
<dbReference type="PANTHER" id="PTHR12646">
    <property type="entry name" value="NOT56 - RELATED"/>
    <property type="match status" value="1"/>
</dbReference>
<evidence type="ECO:0000256" key="11">
    <source>
        <dbReference type="ARBA" id="ARBA00044743"/>
    </source>
</evidence>
<keyword evidence="16" id="KW-1185">Reference proteome</keyword>
<dbReference type="OrthoDB" id="20028at2759"/>
<evidence type="ECO:0000313" key="16">
    <source>
        <dbReference type="Proteomes" id="UP000054251"/>
    </source>
</evidence>
<dbReference type="Proteomes" id="UP000054251">
    <property type="component" value="Unassembled WGS sequence"/>
</dbReference>
<evidence type="ECO:0000256" key="5">
    <source>
        <dbReference type="ARBA" id="ARBA00022676"/>
    </source>
</evidence>
<gene>
    <name evidence="15" type="ORF">AC631_01322</name>
</gene>
<evidence type="ECO:0000256" key="8">
    <source>
        <dbReference type="ARBA" id="ARBA00022824"/>
    </source>
</evidence>